<dbReference type="GO" id="GO:0006334">
    <property type="term" value="P:nucleosome assembly"/>
    <property type="evidence" value="ECO:0007669"/>
    <property type="project" value="TreeGrafter"/>
</dbReference>
<evidence type="ECO:0000256" key="8">
    <source>
        <dbReference type="ARBA" id="ARBA00023242"/>
    </source>
</evidence>
<evidence type="ECO:0000256" key="10">
    <source>
        <dbReference type="SAM" id="MobiDB-lite"/>
    </source>
</evidence>
<proteinExistence type="inferred from homology"/>
<feature type="domain" description="CAF1B/HIR1 beta-propeller" evidence="11">
    <location>
        <begin position="3"/>
        <end position="270"/>
    </location>
</feature>
<dbReference type="Pfam" id="PF24105">
    <property type="entry name" value="Beta-prop_CAF1B_HIR1"/>
    <property type="match status" value="2"/>
</dbReference>
<evidence type="ECO:0000256" key="1">
    <source>
        <dbReference type="ARBA" id="ARBA00004123"/>
    </source>
</evidence>
<feature type="compositionally biased region" description="Basic and acidic residues" evidence="10">
    <location>
        <begin position="492"/>
        <end position="509"/>
    </location>
</feature>
<feature type="compositionally biased region" description="Low complexity" evidence="10">
    <location>
        <begin position="531"/>
        <end position="542"/>
    </location>
</feature>
<dbReference type="GO" id="GO:0006281">
    <property type="term" value="P:DNA repair"/>
    <property type="evidence" value="ECO:0007669"/>
    <property type="project" value="UniProtKB-KW"/>
</dbReference>
<keyword evidence="5" id="KW-0227">DNA damage</keyword>
<dbReference type="AlphaFoldDB" id="A0A9P0QT90"/>
<evidence type="ECO:0000256" key="6">
    <source>
        <dbReference type="ARBA" id="ARBA00022853"/>
    </source>
</evidence>
<dbReference type="PROSITE" id="PS00678">
    <property type="entry name" value="WD_REPEATS_1"/>
    <property type="match status" value="1"/>
</dbReference>
<keyword evidence="4" id="KW-0677">Repeat</keyword>
<dbReference type="SMART" id="SM00320">
    <property type="entry name" value="WD40"/>
    <property type="match status" value="6"/>
</dbReference>
<reference evidence="12" key="1">
    <citation type="submission" date="2022-03" db="EMBL/GenBank/DDBJ databases">
        <authorList>
            <person name="Legras J.-L."/>
            <person name="Devillers H."/>
            <person name="Grondin C."/>
        </authorList>
    </citation>
    <scope>NUCLEOTIDE SEQUENCE</scope>
    <source>
        <strain evidence="12">CLIB 1423</strain>
    </source>
</reference>
<evidence type="ECO:0000313" key="12">
    <source>
        <dbReference type="EMBL" id="CAH2354494.1"/>
    </source>
</evidence>
<protein>
    <submittedName>
        <fullName evidence="12">Chromatin assembly factor 1 subunit p60</fullName>
    </submittedName>
</protein>
<organism evidence="12 13">
    <name type="scientific">[Candida] railenensis</name>
    <dbReference type="NCBI Taxonomy" id="45579"/>
    <lineage>
        <taxon>Eukaryota</taxon>
        <taxon>Fungi</taxon>
        <taxon>Dikarya</taxon>
        <taxon>Ascomycota</taxon>
        <taxon>Saccharomycotina</taxon>
        <taxon>Pichiomycetes</taxon>
        <taxon>Debaryomycetaceae</taxon>
        <taxon>Kurtzmaniella</taxon>
    </lineage>
</organism>
<name>A0A9P0QT90_9ASCO</name>
<feature type="region of interest" description="Disordered" evidence="10">
    <location>
        <begin position="266"/>
        <end position="313"/>
    </location>
</feature>
<dbReference type="Gene3D" id="2.130.10.10">
    <property type="entry name" value="YVTN repeat-like/Quinoprotein amine dehydrogenase"/>
    <property type="match status" value="2"/>
</dbReference>
<evidence type="ECO:0000256" key="9">
    <source>
        <dbReference type="PROSITE-ProRule" id="PRU00221"/>
    </source>
</evidence>
<dbReference type="InterPro" id="IPR019775">
    <property type="entry name" value="WD40_repeat_CS"/>
</dbReference>
<dbReference type="Proteomes" id="UP000837801">
    <property type="component" value="Unassembled WGS sequence"/>
</dbReference>
<evidence type="ECO:0000256" key="4">
    <source>
        <dbReference type="ARBA" id="ARBA00022737"/>
    </source>
</evidence>
<evidence type="ECO:0000256" key="2">
    <source>
        <dbReference type="ARBA" id="ARBA00007306"/>
    </source>
</evidence>
<feature type="repeat" description="WD" evidence="9">
    <location>
        <begin position="166"/>
        <end position="207"/>
    </location>
</feature>
<sequence length="578" mass="63582">MDASTITVHWHEENSPIYSVDFQPNSDTSTSRSPRLATAGGDNNIRLWNISYGTTPVSINYLSTLRKHTQAVNVVKFNREGDSLASAGDDGSLILWQKSDTIVKEFGREEEEDECQESWIAKRVLRSSNSEIYDISWSPDSKYIATGSMDNVIRIYDAVKGQVHQLRDHSHYVQGISWDPLNQYLATQSADRSVNIYEFQEEDAGEEDPKPKLISKSSKATFNWKEGKPRNLTLYHSETLQSFFRRLAWSPDGSLLMVPSGIYRESNKENEKDNSKESGQEVSVDENTDKSLPIPGEEHSTNNPNSTSSEDESNSVYIYTRKGLRHSPVCHISGLKKPAIAISFSPILYEKSKKADLVPFDVPHKMVFAVATQDSVIVYDTEKLTPLGYASNLHYSSITDLVWDTDGGSLMISSTDGFCSSIVFKENVFGKRMNKTNEPAETTAEEKTESASVAEAPKSESKVEPVPSAAESKIETPSAEIPKSKGVVSPVDGKEPKPELTDSVVKKLDPGPSKLANVPTGTLHSAGACESTSSLKQVSSVSDDTEAKKAAGVSNANSSETVSNVPVKKRRIQPILLE</sequence>
<evidence type="ECO:0000256" key="3">
    <source>
        <dbReference type="ARBA" id="ARBA00022574"/>
    </source>
</evidence>
<dbReference type="GO" id="GO:0033186">
    <property type="term" value="C:CAF-1 complex"/>
    <property type="evidence" value="ECO:0007669"/>
    <property type="project" value="TreeGrafter"/>
</dbReference>
<comment type="similarity">
    <text evidence="2">Belongs to the WD repeat HIR1 family.</text>
</comment>
<dbReference type="InterPro" id="IPR015943">
    <property type="entry name" value="WD40/YVTN_repeat-like_dom_sf"/>
</dbReference>
<evidence type="ECO:0000313" key="13">
    <source>
        <dbReference type="Proteomes" id="UP000837801"/>
    </source>
</evidence>
<keyword evidence="6" id="KW-0156">Chromatin regulator</keyword>
<feature type="repeat" description="WD" evidence="9">
    <location>
        <begin position="65"/>
        <end position="97"/>
    </location>
</feature>
<dbReference type="InterPro" id="IPR045145">
    <property type="entry name" value="PTHR15271"/>
</dbReference>
<feature type="region of interest" description="Disordered" evidence="10">
    <location>
        <begin position="19"/>
        <end position="38"/>
    </location>
</feature>
<dbReference type="InterPro" id="IPR001680">
    <property type="entry name" value="WD40_rpt"/>
</dbReference>
<comment type="subcellular location">
    <subcellularLocation>
        <location evidence="1">Nucleus</location>
    </subcellularLocation>
</comment>
<dbReference type="SUPFAM" id="SSF50978">
    <property type="entry name" value="WD40 repeat-like"/>
    <property type="match status" value="1"/>
</dbReference>
<evidence type="ECO:0000256" key="7">
    <source>
        <dbReference type="ARBA" id="ARBA00023204"/>
    </source>
</evidence>
<dbReference type="PROSITE" id="PS50082">
    <property type="entry name" value="WD_REPEATS_2"/>
    <property type="match status" value="4"/>
</dbReference>
<feature type="compositionally biased region" description="Polar residues" evidence="10">
    <location>
        <begin position="554"/>
        <end position="564"/>
    </location>
</feature>
<feature type="compositionally biased region" description="Basic and acidic residues" evidence="10">
    <location>
        <begin position="266"/>
        <end position="279"/>
    </location>
</feature>
<evidence type="ECO:0000256" key="5">
    <source>
        <dbReference type="ARBA" id="ARBA00022763"/>
    </source>
</evidence>
<dbReference type="PANTHER" id="PTHR15271">
    <property type="entry name" value="CHROMATIN ASSEMBLY FACTOR 1 SUBUNIT B"/>
    <property type="match status" value="1"/>
</dbReference>
<gene>
    <name evidence="12" type="ORF">CLIB1423_17S00430</name>
</gene>
<dbReference type="InterPro" id="IPR036322">
    <property type="entry name" value="WD40_repeat_dom_sf"/>
</dbReference>
<feature type="region of interest" description="Disordered" evidence="10">
    <location>
        <begin position="435"/>
        <end position="566"/>
    </location>
</feature>
<feature type="compositionally biased region" description="Polar residues" evidence="10">
    <location>
        <begin position="22"/>
        <end position="33"/>
    </location>
</feature>
<feature type="domain" description="CAF1B/HIR1 beta-propeller" evidence="11">
    <location>
        <begin position="309"/>
        <end position="427"/>
    </location>
</feature>
<keyword evidence="7" id="KW-0234">DNA repair</keyword>
<comment type="caution">
    <text evidence="12">The sequence shown here is derived from an EMBL/GenBank/DDBJ whole genome shotgun (WGS) entry which is preliminary data.</text>
</comment>
<feature type="repeat" description="WD" evidence="9">
    <location>
        <begin position="125"/>
        <end position="157"/>
    </location>
</feature>
<dbReference type="PROSITE" id="PS50294">
    <property type="entry name" value="WD_REPEATS_REGION"/>
    <property type="match status" value="3"/>
</dbReference>
<dbReference type="GO" id="GO:0006335">
    <property type="term" value="P:DNA replication-dependent chromatin assembly"/>
    <property type="evidence" value="ECO:0007669"/>
    <property type="project" value="InterPro"/>
</dbReference>
<dbReference type="GO" id="GO:0005634">
    <property type="term" value="C:nucleus"/>
    <property type="evidence" value="ECO:0007669"/>
    <property type="project" value="UniProtKB-SubCell"/>
</dbReference>
<dbReference type="OrthoDB" id="71227at2759"/>
<dbReference type="InterPro" id="IPR055410">
    <property type="entry name" value="Beta-prop_CAF1B_HIR1"/>
</dbReference>
<evidence type="ECO:0000259" key="11">
    <source>
        <dbReference type="Pfam" id="PF24105"/>
    </source>
</evidence>
<keyword evidence="3 9" id="KW-0853">WD repeat</keyword>
<accession>A0A9P0QT90</accession>
<dbReference type="PANTHER" id="PTHR15271:SF4">
    <property type="entry name" value="CHROMATIN ASSEMBLY FACTOR 1 SUBUNIT B"/>
    <property type="match status" value="1"/>
</dbReference>
<dbReference type="EMBL" id="CAKXYY010000017">
    <property type="protein sequence ID" value="CAH2354494.1"/>
    <property type="molecule type" value="Genomic_DNA"/>
</dbReference>
<feature type="repeat" description="WD" evidence="9">
    <location>
        <begin position="36"/>
        <end position="58"/>
    </location>
</feature>
<keyword evidence="13" id="KW-1185">Reference proteome</keyword>
<keyword evidence="8" id="KW-0539">Nucleus</keyword>